<organism evidence="7 8">
    <name type="scientific">Rhizobium halophytocola</name>
    <dbReference type="NCBI Taxonomy" id="735519"/>
    <lineage>
        <taxon>Bacteria</taxon>
        <taxon>Pseudomonadati</taxon>
        <taxon>Pseudomonadota</taxon>
        <taxon>Alphaproteobacteria</taxon>
        <taxon>Hyphomicrobiales</taxon>
        <taxon>Rhizobiaceae</taxon>
        <taxon>Rhizobium/Agrobacterium group</taxon>
        <taxon>Rhizobium</taxon>
    </lineage>
</organism>
<feature type="domain" description="HTH gntR-type" evidence="6">
    <location>
        <begin position="12"/>
        <end position="80"/>
    </location>
</feature>
<dbReference type="Gene3D" id="1.10.10.10">
    <property type="entry name" value="Winged helix-like DNA-binding domain superfamily/Winged helix DNA-binding domain"/>
    <property type="match status" value="1"/>
</dbReference>
<keyword evidence="8" id="KW-1185">Reference proteome</keyword>
<keyword evidence="2" id="KW-0663">Pyridoxal phosphate</keyword>
<dbReference type="SUPFAM" id="SSF46785">
    <property type="entry name" value="Winged helix' DNA-binding domain"/>
    <property type="match status" value="1"/>
</dbReference>
<dbReference type="Proteomes" id="UP000759443">
    <property type="component" value="Unassembled WGS sequence"/>
</dbReference>
<dbReference type="EMBL" id="JAGGJU010000012">
    <property type="protein sequence ID" value="MBP1852540.1"/>
    <property type="molecule type" value="Genomic_DNA"/>
</dbReference>
<accession>A0ABS4E3L5</accession>
<dbReference type="InterPro" id="IPR036388">
    <property type="entry name" value="WH-like_DNA-bd_sf"/>
</dbReference>
<dbReference type="InterPro" id="IPR015421">
    <property type="entry name" value="PyrdxlP-dep_Trfase_major"/>
</dbReference>
<evidence type="ECO:0000256" key="1">
    <source>
        <dbReference type="ARBA" id="ARBA00005384"/>
    </source>
</evidence>
<comment type="caution">
    <text evidence="7">The sequence shown here is derived from an EMBL/GenBank/DDBJ whole genome shotgun (WGS) entry which is preliminary data.</text>
</comment>
<keyword evidence="5" id="KW-0804">Transcription</keyword>
<comment type="similarity">
    <text evidence="1">In the C-terminal section; belongs to the class-I pyridoxal-phosphate-dependent aminotransferase family.</text>
</comment>
<keyword evidence="4 7" id="KW-0238">DNA-binding</keyword>
<evidence type="ECO:0000256" key="5">
    <source>
        <dbReference type="ARBA" id="ARBA00023163"/>
    </source>
</evidence>
<proteinExistence type="inferred from homology"/>
<dbReference type="InterPro" id="IPR036390">
    <property type="entry name" value="WH_DNA-bd_sf"/>
</dbReference>
<dbReference type="InterPro" id="IPR015422">
    <property type="entry name" value="PyrdxlP-dep_Trfase_small"/>
</dbReference>
<protein>
    <submittedName>
        <fullName evidence="7">DNA-binding transcriptional MocR family regulator</fullName>
    </submittedName>
</protein>
<dbReference type="InterPro" id="IPR000524">
    <property type="entry name" value="Tscrpt_reg_HTH_GntR"/>
</dbReference>
<dbReference type="CDD" id="cd00609">
    <property type="entry name" value="AAT_like"/>
    <property type="match status" value="1"/>
</dbReference>
<gene>
    <name evidence="7" type="ORF">J2Z17_003998</name>
</gene>
<dbReference type="Gene3D" id="3.90.1150.10">
    <property type="entry name" value="Aspartate Aminotransferase, domain 1"/>
    <property type="match status" value="1"/>
</dbReference>
<evidence type="ECO:0000313" key="7">
    <source>
        <dbReference type="EMBL" id="MBP1852540.1"/>
    </source>
</evidence>
<dbReference type="Pfam" id="PF00392">
    <property type="entry name" value="GntR"/>
    <property type="match status" value="1"/>
</dbReference>
<dbReference type="PROSITE" id="PS50949">
    <property type="entry name" value="HTH_GNTR"/>
    <property type="match status" value="1"/>
</dbReference>
<dbReference type="InterPro" id="IPR004839">
    <property type="entry name" value="Aminotransferase_I/II_large"/>
</dbReference>
<dbReference type="SUPFAM" id="SSF53383">
    <property type="entry name" value="PLP-dependent transferases"/>
    <property type="match status" value="1"/>
</dbReference>
<dbReference type="RefSeq" id="WP_209947439.1">
    <property type="nucleotide sequence ID" value="NZ_JAGGJU010000012.1"/>
</dbReference>
<dbReference type="SMART" id="SM00345">
    <property type="entry name" value="HTH_GNTR"/>
    <property type="match status" value="1"/>
</dbReference>
<dbReference type="GO" id="GO:0003677">
    <property type="term" value="F:DNA binding"/>
    <property type="evidence" value="ECO:0007669"/>
    <property type="project" value="UniProtKB-KW"/>
</dbReference>
<dbReference type="InterPro" id="IPR051446">
    <property type="entry name" value="HTH_trans_reg/aminotransferase"/>
</dbReference>
<dbReference type="CDD" id="cd07377">
    <property type="entry name" value="WHTH_GntR"/>
    <property type="match status" value="1"/>
</dbReference>
<dbReference type="Pfam" id="PF00155">
    <property type="entry name" value="Aminotran_1_2"/>
    <property type="match status" value="1"/>
</dbReference>
<evidence type="ECO:0000256" key="2">
    <source>
        <dbReference type="ARBA" id="ARBA00022898"/>
    </source>
</evidence>
<name>A0ABS4E3L5_9HYPH</name>
<dbReference type="PANTHER" id="PTHR46577:SF2">
    <property type="entry name" value="TRANSCRIPTIONAL REGULATORY PROTEIN"/>
    <property type="match status" value="1"/>
</dbReference>
<reference evidence="7 8" key="1">
    <citation type="submission" date="2021-03" db="EMBL/GenBank/DDBJ databases">
        <title>Genomic Encyclopedia of Type Strains, Phase IV (KMG-IV): sequencing the most valuable type-strain genomes for metagenomic binning, comparative biology and taxonomic classification.</title>
        <authorList>
            <person name="Goeker M."/>
        </authorList>
    </citation>
    <scope>NUCLEOTIDE SEQUENCE [LARGE SCALE GENOMIC DNA]</scope>
    <source>
        <strain evidence="7 8">DSM 21600</strain>
    </source>
</reference>
<dbReference type="Gene3D" id="3.40.640.10">
    <property type="entry name" value="Type I PLP-dependent aspartate aminotransferase-like (Major domain)"/>
    <property type="match status" value="1"/>
</dbReference>
<evidence type="ECO:0000256" key="3">
    <source>
        <dbReference type="ARBA" id="ARBA00023015"/>
    </source>
</evidence>
<sequence length="473" mass="51495">MALTADIREADGTRVEQVMEAIRRRIAARTLQAGARLPSIRKGAQSFAVSPSTVVEAYERLAAEGLIRSRPGSGFYVSAPQAPLVLADLAPRLDRAVDPFWVSRQSLEAGADVLKPGCGWLPPDWMPQEDLRRAMRSLSRATPSGFTDYGTPLGVGPLRQLLARRMAENGVEIGPDGILLTDSGSQALDLICRFFLEPGDAVLVDDPCYFNFLALLRAHRVKAVGVPYTATGPDLERFAEALADHRPRLYITNSGIHNPTGATLSPVTAHRLLKLAEQARLTIVEDDIFGDFEHEPAPRLAAFDGFERVIQISSFSKTLSAAARIGYIAARPDWIEGLIDLKIASSFAGSALPQHLAYSVLKDGSYRRHLHGLRTRLARAMGETIRRVGAIGLTPWIEPRGGMLLWCRLPDGLDAAAIARRAIKDNVVLAPGNVFSVSQTSGDFMRFNVAQSVDPRVFHVLERALDRSPKAGG</sequence>
<dbReference type="InterPro" id="IPR015424">
    <property type="entry name" value="PyrdxlP-dep_Trfase"/>
</dbReference>
<keyword evidence="3" id="KW-0805">Transcription regulation</keyword>
<evidence type="ECO:0000313" key="8">
    <source>
        <dbReference type="Proteomes" id="UP000759443"/>
    </source>
</evidence>
<evidence type="ECO:0000259" key="6">
    <source>
        <dbReference type="PROSITE" id="PS50949"/>
    </source>
</evidence>
<evidence type="ECO:0000256" key="4">
    <source>
        <dbReference type="ARBA" id="ARBA00023125"/>
    </source>
</evidence>
<dbReference type="PANTHER" id="PTHR46577">
    <property type="entry name" value="HTH-TYPE TRANSCRIPTIONAL REGULATORY PROTEIN GABR"/>
    <property type="match status" value="1"/>
</dbReference>